<proteinExistence type="predicted"/>
<gene>
    <name evidence="2" type="ORF">Nepgr_006084</name>
</gene>
<reference evidence="2" key="1">
    <citation type="submission" date="2023-05" db="EMBL/GenBank/DDBJ databases">
        <title>Nepenthes gracilis genome sequencing.</title>
        <authorList>
            <person name="Fukushima K."/>
        </authorList>
    </citation>
    <scope>NUCLEOTIDE SEQUENCE</scope>
    <source>
        <strain evidence="2">SING2019-196</strain>
    </source>
</reference>
<evidence type="ECO:0000256" key="1">
    <source>
        <dbReference type="SAM" id="MobiDB-lite"/>
    </source>
</evidence>
<sequence length="157" mass="16666">MENSRQLGSSSFSSSSSSSSYSSSSSIAMELFGPKESSSSSSSNSIFGSVFGLPPTGKGRDSATAGKPYSTGHVSHGSLGNSAPNSNERSCYYQQETVGPCNLSSSIYYGGQDVYSPSTCTPDSQPTFKRDEQDDDPDGRNLHSASRGNWWQGSLYY</sequence>
<feature type="compositionally biased region" description="Polar residues" evidence="1">
    <location>
        <begin position="143"/>
        <end position="157"/>
    </location>
</feature>
<feature type="region of interest" description="Disordered" evidence="1">
    <location>
        <begin position="115"/>
        <end position="157"/>
    </location>
</feature>
<organism evidence="2 3">
    <name type="scientific">Nepenthes gracilis</name>
    <name type="common">Slender pitcher plant</name>
    <dbReference type="NCBI Taxonomy" id="150966"/>
    <lineage>
        <taxon>Eukaryota</taxon>
        <taxon>Viridiplantae</taxon>
        <taxon>Streptophyta</taxon>
        <taxon>Embryophyta</taxon>
        <taxon>Tracheophyta</taxon>
        <taxon>Spermatophyta</taxon>
        <taxon>Magnoliopsida</taxon>
        <taxon>eudicotyledons</taxon>
        <taxon>Gunneridae</taxon>
        <taxon>Pentapetalae</taxon>
        <taxon>Caryophyllales</taxon>
        <taxon>Nepenthaceae</taxon>
        <taxon>Nepenthes</taxon>
    </lineage>
</organism>
<dbReference type="Proteomes" id="UP001279734">
    <property type="component" value="Unassembled WGS sequence"/>
</dbReference>
<protein>
    <submittedName>
        <fullName evidence="2">Uncharacterized protein</fullName>
    </submittedName>
</protein>
<name>A0AAD3XH27_NEPGR</name>
<feature type="region of interest" description="Disordered" evidence="1">
    <location>
        <begin position="1"/>
        <end position="91"/>
    </location>
</feature>
<feature type="compositionally biased region" description="Polar residues" evidence="1">
    <location>
        <begin position="115"/>
        <end position="127"/>
    </location>
</feature>
<keyword evidence="3" id="KW-1185">Reference proteome</keyword>
<dbReference type="PANTHER" id="PTHR33738">
    <property type="entry name" value="EMB|CAB82975.1"/>
    <property type="match status" value="1"/>
</dbReference>
<dbReference type="PANTHER" id="PTHR33738:SF8">
    <property type="entry name" value="OS05G0454500 PROTEIN"/>
    <property type="match status" value="1"/>
</dbReference>
<feature type="compositionally biased region" description="Low complexity" evidence="1">
    <location>
        <begin position="9"/>
        <end position="26"/>
    </location>
</feature>
<evidence type="ECO:0000313" key="2">
    <source>
        <dbReference type="EMBL" id="GMH04245.1"/>
    </source>
</evidence>
<dbReference type="AlphaFoldDB" id="A0AAD3XH27"/>
<comment type="caution">
    <text evidence="2">The sequence shown here is derived from an EMBL/GenBank/DDBJ whole genome shotgun (WGS) entry which is preliminary data.</text>
</comment>
<feature type="compositionally biased region" description="Polar residues" evidence="1">
    <location>
        <begin position="78"/>
        <end position="91"/>
    </location>
</feature>
<evidence type="ECO:0000313" key="3">
    <source>
        <dbReference type="Proteomes" id="UP001279734"/>
    </source>
</evidence>
<accession>A0AAD3XH27</accession>
<dbReference type="EMBL" id="BSYO01000005">
    <property type="protein sequence ID" value="GMH04245.1"/>
    <property type="molecule type" value="Genomic_DNA"/>
</dbReference>